<name>A0A2K3K569_TRIPR</name>
<protein>
    <submittedName>
        <fullName evidence="2">LEA-18</fullName>
    </submittedName>
</protein>
<evidence type="ECO:0000313" key="5">
    <source>
        <dbReference type="Proteomes" id="UP000236291"/>
    </source>
</evidence>
<feature type="region of interest" description="Disordered" evidence="1">
    <location>
        <begin position="1"/>
        <end position="89"/>
    </location>
</feature>
<dbReference type="Gramene" id="Tp57577_TGAC_v2_mRNA12268">
    <property type="protein sequence ID" value="Tp57577_TGAC_v2_mRNA12268"/>
    <property type="gene ID" value="Tp57577_TGAC_v2_gene11882"/>
</dbReference>
<proteinExistence type="predicted"/>
<evidence type="ECO:0000313" key="2">
    <source>
        <dbReference type="EMBL" id="PNX61412.1"/>
    </source>
</evidence>
<gene>
    <name evidence="2" type="primary">LEA-18</name>
    <name evidence="2" type="ORF">L195_g052444</name>
    <name evidence="3" type="ORF">L195_g053085</name>
    <name evidence="4" type="ORF">L195_g053582</name>
</gene>
<evidence type="ECO:0000256" key="1">
    <source>
        <dbReference type="SAM" id="MobiDB-lite"/>
    </source>
</evidence>
<reference evidence="2 5" key="1">
    <citation type="journal article" date="2014" name="Am. J. Bot.">
        <title>Genome assembly and annotation for red clover (Trifolium pratense; Fabaceae).</title>
        <authorList>
            <person name="Istvanek J."/>
            <person name="Jaros M."/>
            <person name="Krenek A."/>
            <person name="Repkova J."/>
        </authorList>
    </citation>
    <scope>NUCLEOTIDE SEQUENCE [LARGE SCALE GENOMIC DNA]</scope>
    <source>
        <strain evidence="5">cv. Tatra</strain>
        <tissue evidence="2">Young leaves</tissue>
    </source>
</reference>
<dbReference type="InterPro" id="IPR018930">
    <property type="entry name" value="LEA-18"/>
</dbReference>
<organism evidence="2 5">
    <name type="scientific">Trifolium pratense</name>
    <name type="common">Red clover</name>
    <dbReference type="NCBI Taxonomy" id="57577"/>
    <lineage>
        <taxon>Eukaryota</taxon>
        <taxon>Viridiplantae</taxon>
        <taxon>Streptophyta</taxon>
        <taxon>Embryophyta</taxon>
        <taxon>Tracheophyta</taxon>
        <taxon>Spermatophyta</taxon>
        <taxon>Magnoliopsida</taxon>
        <taxon>eudicotyledons</taxon>
        <taxon>Gunneridae</taxon>
        <taxon>Pentapetalae</taxon>
        <taxon>rosids</taxon>
        <taxon>fabids</taxon>
        <taxon>Fabales</taxon>
        <taxon>Fabaceae</taxon>
        <taxon>Papilionoideae</taxon>
        <taxon>50 kb inversion clade</taxon>
        <taxon>NPAAA clade</taxon>
        <taxon>Hologalegina</taxon>
        <taxon>IRL clade</taxon>
        <taxon>Trifolieae</taxon>
        <taxon>Trifolium</taxon>
    </lineage>
</organism>
<dbReference type="EMBL" id="ASHM01090855">
    <property type="protein sequence ID" value="PNX63595.1"/>
    <property type="molecule type" value="Genomic_DNA"/>
</dbReference>
<comment type="caution">
    <text evidence="2">The sequence shown here is derived from an EMBL/GenBank/DDBJ whole genome shotgun (WGS) entry which is preliminary data.</text>
</comment>
<evidence type="ECO:0000313" key="3">
    <source>
        <dbReference type="EMBL" id="PNX62635.1"/>
    </source>
</evidence>
<accession>A0A2K3K569</accession>
<evidence type="ECO:0000313" key="4">
    <source>
        <dbReference type="EMBL" id="PNX63595.1"/>
    </source>
</evidence>
<dbReference type="OrthoDB" id="1929004at2759"/>
<dbReference type="STRING" id="57577.A0A2K3K569"/>
<dbReference type="Proteomes" id="UP000236291">
    <property type="component" value="Unassembled WGS sequence"/>
</dbReference>
<dbReference type="Pfam" id="PF10714">
    <property type="entry name" value="LEA_6"/>
    <property type="match status" value="1"/>
</dbReference>
<reference evidence="2 5" key="2">
    <citation type="journal article" date="2017" name="Front. Plant Sci.">
        <title>Gene Classification and Mining of Molecular Markers Useful in Red Clover (Trifolium pratense) Breeding.</title>
        <authorList>
            <person name="Istvanek J."/>
            <person name="Dluhosova J."/>
            <person name="Dluhos P."/>
            <person name="Patkova L."/>
            <person name="Nedelnik J."/>
            <person name="Repkova J."/>
        </authorList>
    </citation>
    <scope>NUCLEOTIDE SEQUENCE [LARGE SCALE GENOMIC DNA]</scope>
    <source>
        <strain evidence="5">cv. Tatra</strain>
        <tissue evidence="2">Young leaves</tissue>
    </source>
</reference>
<dbReference type="EMBL" id="ASHM01088204">
    <property type="protein sequence ID" value="PNX62635.1"/>
    <property type="molecule type" value="Genomic_DNA"/>
</dbReference>
<dbReference type="EMBL" id="ASHM01085182">
    <property type="protein sequence ID" value="PNX61412.1"/>
    <property type="molecule type" value="Genomic_DNA"/>
</dbReference>
<sequence>MEKQMVKEETKGTSESKGNNEGLPLNDSPYLNYKDIEDYKEQGYGTHGHQQPKEGRGPGGTEAPTFSGADAPSKAHFNATDVVHSKREN</sequence>
<feature type="compositionally biased region" description="Basic and acidic residues" evidence="1">
    <location>
        <begin position="1"/>
        <end position="14"/>
    </location>
</feature>
<dbReference type="AlphaFoldDB" id="A0A2K3K569"/>